<proteinExistence type="predicted"/>
<dbReference type="Pfam" id="PF11026">
    <property type="entry name" value="DUF2721"/>
    <property type="match status" value="1"/>
</dbReference>
<keyword evidence="1" id="KW-0812">Transmembrane</keyword>
<feature type="transmembrane region" description="Helical" evidence="1">
    <location>
        <begin position="119"/>
        <end position="140"/>
    </location>
</feature>
<sequence>MDPLSANPFAVLTFIAAPAILTNASSVMALGTSNRFARVIDRIRALAAELSARHDFPQDVVASKVRQLTYVNRRARYLVRALTTFYLSLGAFAAASFASLIGAVFVIAHQDVPRDAAMLVAFVCGATGVGGLVAGSLILVRETRLTLAYLREETDLLAKDIYIPQPEEDRK</sequence>
<feature type="transmembrane region" description="Helical" evidence="1">
    <location>
        <begin position="83"/>
        <end position="107"/>
    </location>
</feature>
<organism evidence="2 3">
    <name type="scientific">Fimbriiglobus ruber</name>
    <dbReference type="NCBI Taxonomy" id="1908690"/>
    <lineage>
        <taxon>Bacteria</taxon>
        <taxon>Pseudomonadati</taxon>
        <taxon>Planctomycetota</taxon>
        <taxon>Planctomycetia</taxon>
        <taxon>Gemmatales</taxon>
        <taxon>Gemmataceae</taxon>
        <taxon>Fimbriiglobus</taxon>
    </lineage>
</organism>
<keyword evidence="3" id="KW-1185">Reference proteome</keyword>
<dbReference type="OrthoDB" id="291645at2"/>
<evidence type="ECO:0008006" key="4">
    <source>
        <dbReference type="Google" id="ProtNLM"/>
    </source>
</evidence>
<protein>
    <recommendedName>
        <fullName evidence="4">DUF2721 domain-containing protein</fullName>
    </recommendedName>
</protein>
<dbReference type="Proteomes" id="UP000214646">
    <property type="component" value="Unassembled WGS sequence"/>
</dbReference>
<reference evidence="3" key="1">
    <citation type="submission" date="2017-06" db="EMBL/GenBank/DDBJ databases">
        <title>Genome analysis of Fimbriiglobus ruber SP5, the first member of the order Planctomycetales with confirmed chitinolytic capability.</title>
        <authorList>
            <person name="Ravin N.V."/>
            <person name="Rakitin A.L."/>
            <person name="Ivanova A.A."/>
            <person name="Beletsky A.V."/>
            <person name="Kulichevskaya I.S."/>
            <person name="Mardanov A.V."/>
            <person name="Dedysh S.N."/>
        </authorList>
    </citation>
    <scope>NUCLEOTIDE SEQUENCE [LARGE SCALE GENOMIC DNA]</scope>
    <source>
        <strain evidence="3">SP5</strain>
    </source>
</reference>
<dbReference type="InterPro" id="IPR021279">
    <property type="entry name" value="DUF2721"/>
</dbReference>
<gene>
    <name evidence="2" type="ORF">FRUB_02850</name>
</gene>
<evidence type="ECO:0000313" key="3">
    <source>
        <dbReference type="Proteomes" id="UP000214646"/>
    </source>
</evidence>
<feature type="transmembrane region" description="Helical" evidence="1">
    <location>
        <begin position="6"/>
        <end position="30"/>
    </location>
</feature>
<dbReference type="AlphaFoldDB" id="A0A225DPM3"/>
<keyword evidence="1" id="KW-1133">Transmembrane helix</keyword>
<evidence type="ECO:0000256" key="1">
    <source>
        <dbReference type="SAM" id="Phobius"/>
    </source>
</evidence>
<keyword evidence="1" id="KW-0472">Membrane</keyword>
<dbReference type="RefSeq" id="WP_088254130.1">
    <property type="nucleotide sequence ID" value="NZ_NIDE01000004.1"/>
</dbReference>
<name>A0A225DPM3_9BACT</name>
<evidence type="ECO:0000313" key="2">
    <source>
        <dbReference type="EMBL" id="OWK43251.1"/>
    </source>
</evidence>
<accession>A0A225DPM3</accession>
<comment type="caution">
    <text evidence="2">The sequence shown here is derived from an EMBL/GenBank/DDBJ whole genome shotgun (WGS) entry which is preliminary data.</text>
</comment>
<dbReference type="EMBL" id="NIDE01000004">
    <property type="protein sequence ID" value="OWK43251.1"/>
    <property type="molecule type" value="Genomic_DNA"/>
</dbReference>